<dbReference type="eggNOG" id="ENOG502QQEA">
    <property type="taxonomic scope" value="Eukaryota"/>
</dbReference>
<comment type="similarity">
    <text evidence="1">Belongs to the NmrA-type oxidoreductase family.</text>
</comment>
<dbReference type="GeneID" id="9586639"/>
<dbReference type="Proteomes" id="UP000007431">
    <property type="component" value="Unassembled WGS sequence"/>
</dbReference>
<dbReference type="RefSeq" id="XP_003034670.1">
    <property type="nucleotide sequence ID" value="XM_003034624.1"/>
</dbReference>
<evidence type="ECO:0000259" key="3">
    <source>
        <dbReference type="Pfam" id="PF05368"/>
    </source>
</evidence>
<evidence type="ECO:0000256" key="2">
    <source>
        <dbReference type="ARBA" id="ARBA00022857"/>
    </source>
</evidence>
<keyword evidence="2" id="KW-0521">NADP</keyword>
<reference evidence="4 5" key="1">
    <citation type="journal article" date="2010" name="Nat. Biotechnol.">
        <title>Genome sequence of the model mushroom Schizophyllum commune.</title>
        <authorList>
            <person name="Ohm R.A."/>
            <person name="de Jong J.F."/>
            <person name="Lugones L.G."/>
            <person name="Aerts A."/>
            <person name="Kothe E."/>
            <person name="Stajich J.E."/>
            <person name="de Vries R.P."/>
            <person name="Record E."/>
            <person name="Levasseur A."/>
            <person name="Baker S.E."/>
            <person name="Bartholomew K.A."/>
            <person name="Coutinho P.M."/>
            <person name="Erdmann S."/>
            <person name="Fowler T.J."/>
            <person name="Gathman A.C."/>
            <person name="Lombard V."/>
            <person name="Henrissat B."/>
            <person name="Knabe N."/>
            <person name="Kuees U."/>
            <person name="Lilly W.W."/>
            <person name="Lindquist E."/>
            <person name="Lucas S."/>
            <person name="Magnuson J.K."/>
            <person name="Piumi F."/>
            <person name="Raudaskoski M."/>
            <person name="Salamov A."/>
            <person name="Schmutz J."/>
            <person name="Schwarze F.W.M.R."/>
            <person name="vanKuyk P.A."/>
            <person name="Horton J.S."/>
            <person name="Grigoriev I.V."/>
            <person name="Woesten H.A.B."/>
        </authorList>
    </citation>
    <scope>NUCLEOTIDE SEQUENCE [LARGE SCALE GENOMIC DNA]</scope>
    <source>
        <strain evidence="5">H4-8 / FGSC 9210</strain>
    </source>
</reference>
<dbReference type="OrthoDB" id="419598at2759"/>
<sequence length="303" mass="32866">MPRIATVFLATGLQGSSVIRALLKDGTFTPRAVTRDAKSDAAQALLKQGCEVVEVQLDNKESVKKAVTGAEVVALITLPKFGPVGVPEVTQGTNIIDACKETGVKFVSFSTLPSLSKMSNGKFTQAHHFDNKQVIQEYLEKSGLSYACIGPGSFMENILQGRRGADFAKTETGYLMKTFEHPGTKVIQTWIGHDMGPAVTALFKNYTTRLAEIEKQTFVLGSGRVTAEEMAVELAKGLGKPVEVEHLDKSGMPPIDDMFACMAEHQWYPDVEIPDKRLESLGVKVATIAEFGATALKEQLEKA</sequence>
<keyword evidence="5" id="KW-1185">Reference proteome</keyword>
<proteinExistence type="inferred from homology"/>
<feature type="domain" description="NmrA-like" evidence="3">
    <location>
        <begin position="6"/>
        <end position="253"/>
    </location>
</feature>
<evidence type="ECO:0000256" key="1">
    <source>
        <dbReference type="ARBA" id="ARBA00006328"/>
    </source>
</evidence>
<dbReference type="HOGENOM" id="CLU_007383_8_2_1"/>
<dbReference type="VEuPathDB" id="FungiDB:SCHCODRAFT_02493415"/>
<dbReference type="SUPFAM" id="SSF51735">
    <property type="entry name" value="NAD(P)-binding Rossmann-fold domains"/>
    <property type="match status" value="1"/>
</dbReference>
<dbReference type="Gene3D" id="3.40.50.720">
    <property type="entry name" value="NAD(P)-binding Rossmann-like Domain"/>
    <property type="match status" value="1"/>
</dbReference>
<evidence type="ECO:0000313" key="4">
    <source>
        <dbReference type="EMBL" id="EFI99767.1"/>
    </source>
</evidence>
<name>D8PY12_SCHCM</name>
<dbReference type="InterPro" id="IPR051164">
    <property type="entry name" value="NmrA-like_oxidored"/>
</dbReference>
<dbReference type="AlphaFoldDB" id="D8PY12"/>
<gene>
    <name evidence="4" type="ORF">SCHCODRAFT_233744</name>
</gene>
<dbReference type="KEGG" id="scm:SCHCO_02493415"/>
<dbReference type="OMA" id="AISGCEC"/>
<dbReference type="GO" id="GO:0005634">
    <property type="term" value="C:nucleus"/>
    <property type="evidence" value="ECO:0007669"/>
    <property type="project" value="TreeGrafter"/>
</dbReference>
<dbReference type="InterPro" id="IPR008030">
    <property type="entry name" value="NmrA-like"/>
</dbReference>
<dbReference type="InterPro" id="IPR036291">
    <property type="entry name" value="NAD(P)-bd_dom_sf"/>
</dbReference>
<dbReference type="InParanoid" id="D8PY12"/>
<organism evidence="5">
    <name type="scientific">Schizophyllum commune (strain H4-8 / FGSC 9210)</name>
    <name type="common">Split gill fungus</name>
    <dbReference type="NCBI Taxonomy" id="578458"/>
    <lineage>
        <taxon>Eukaryota</taxon>
        <taxon>Fungi</taxon>
        <taxon>Dikarya</taxon>
        <taxon>Basidiomycota</taxon>
        <taxon>Agaricomycotina</taxon>
        <taxon>Agaricomycetes</taxon>
        <taxon>Agaricomycetidae</taxon>
        <taxon>Agaricales</taxon>
        <taxon>Schizophyllaceae</taxon>
        <taxon>Schizophyllum</taxon>
    </lineage>
</organism>
<dbReference type="Gene3D" id="3.90.25.10">
    <property type="entry name" value="UDP-galactose 4-epimerase, domain 1"/>
    <property type="match status" value="1"/>
</dbReference>
<dbReference type="PANTHER" id="PTHR42748">
    <property type="entry name" value="NITROGEN METABOLITE REPRESSION PROTEIN NMRA FAMILY MEMBER"/>
    <property type="match status" value="1"/>
</dbReference>
<dbReference type="Pfam" id="PF05368">
    <property type="entry name" value="NmrA"/>
    <property type="match status" value="1"/>
</dbReference>
<protein>
    <recommendedName>
        <fullName evidence="3">NmrA-like domain-containing protein</fullName>
    </recommendedName>
</protein>
<dbReference type="EMBL" id="GL377304">
    <property type="protein sequence ID" value="EFI99767.1"/>
    <property type="molecule type" value="Genomic_DNA"/>
</dbReference>
<accession>D8PY12</accession>
<dbReference type="PANTHER" id="PTHR42748:SF7">
    <property type="entry name" value="NMRA LIKE REDOX SENSOR 1-RELATED"/>
    <property type="match status" value="1"/>
</dbReference>
<evidence type="ECO:0000313" key="5">
    <source>
        <dbReference type="Proteomes" id="UP000007431"/>
    </source>
</evidence>
<dbReference type="STRING" id="578458.D8PY12"/>